<keyword evidence="2" id="KW-1185">Reference proteome</keyword>
<sequence>MNTIIAVISALFLAVTSYILLQQENVLSQDSETEISNALICSPDSIKNSISVEYKHDSLTGFTIN</sequence>
<dbReference type="EMBL" id="FQUC01000010">
    <property type="protein sequence ID" value="SHF79383.1"/>
    <property type="molecule type" value="Genomic_DNA"/>
</dbReference>
<evidence type="ECO:0000313" key="2">
    <source>
        <dbReference type="Proteomes" id="UP000184480"/>
    </source>
</evidence>
<proteinExistence type="predicted"/>
<dbReference type="Proteomes" id="UP000184480">
    <property type="component" value="Unassembled WGS sequence"/>
</dbReference>
<dbReference type="STRING" id="1346286.SAMN05444362_11055"/>
<organism evidence="1 2">
    <name type="scientific">Dysgonomonas macrotermitis</name>
    <dbReference type="NCBI Taxonomy" id="1346286"/>
    <lineage>
        <taxon>Bacteria</taxon>
        <taxon>Pseudomonadati</taxon>
        <taxon>Bacteroidota</taxon>
        <taxon>Bacteroidia</taxon>
        <taxon>Bacteroidales</taxon>
        <taxon>Dysgonomonadaceae</taxon>
        <taxon>Dysgonomonas</taxon>
    </lineage>
</organism>
<reference evidence="2" key="1">
    <citation type="submission" date="2016-11" db="EMBL/GenBank/DDBJ databases">
        <authorList>
            <person name="Varghese N."/>
            <person name="Submissions S."/>
        </authorList>
    </citation>
    <scope>NUCLEOTIDE SEQUENCE [LARGE SCALE GENOMIC DNA]</scope>
    <source>
        <strain evidence="2">DSM 27370</strain>
    </source>
</reference>
<accession>A0A1M5EJB7</accession>
<evidence type="ECO:0000313" key="1">
    <source>
        <dbReference type="EMBL" id="SHF79383.1"/>
    </source>
</evidence>
<dbReference type="RefSeq" id="WP_062182307.1">
    <property type="nucleotide sequence ID" value="NZ_BBXL01000016.1"/>
</dbReference>
<gene>
    <name evidence="1" type="ORF">SAMN05444362_11055</name>
</gene>
<name>A0A1M5EJB7_9BACT</name>
<dbReference type="AlphaFoldDB" id="A0A1M5EJB7"/>
<protein>
    <submittedName>
        <fullName evidence="1">Uncharacterized protein</fullName>
    </submittedName>
</protein>